<comment type="subcellular location">
    <subcellularLocation>
        <location evidence="5">Endoplasmic reticulum membrane</location>
        <topology evidence="5">Multi-pass membrane protein</topology>
    </subcellularLocation>
    <subcellularLocation>
        <location evidence="1">Membrane</location>
        <topology evidence="1">Multi-pass membrane protein</topology>
    </subcellularLocation>
</comment>
<dbReference type="HOGENOM" id="CLU_065200_6_3_1"/>
<dbReference type="OrthoDB" id="422086at2759"/>
<keyword evidence="5" id="KW-0808">Transferase</keyword>
<dbReference type="EC" id="2.1.1.100" evidence="5"/>
<feature type="transmembrane region" description="Helical" evidence="5">
    <location>
        <begin position="58"/>
        <end position="75"/>
    </location>
</feature>
<keyword evidence="3 5" id="KW-1133">Transmembrane helix</keyword>
<dbReference type="OMA" id="GWIDIAC"/>
<accession>A0A075B1V5</accession>
<dbReference type="InterPro" id="IPR052527">
    <property type="entry name" value="Metal_cation-efflux_comp"/>
</dbReference>
<evidence type="ECO:0000313" key="7">
    <source>
        <dbReference type="Proteomes" id="UP000030755"/>
    </source>
</evidence>
<keyword evidence="5" id="KW-0489">Methyltransferase</keyword>
<protein>
    <recommendedName>
        <fullName evidence="5">Protein-S-isoprenylcysteine O-methyltransferase</fullName>
        <ecNumber evidence="5">2.1.1.100</ecNumber>
    </recommendedName>
</protein>
<evidence type="ECO:0000313" key="6">
    <source>
        <dbReference type="EMBL" id="EPZ34778.1"/>
    </source>
</evidence>
<comment type="similarity">
    <text evidence="5">Belongs to the class VI-like SAM-binding methyltransferase superfamily. Isoprenylcysteine carboxyl methyltransferase family.</text>
</comment>
<dbReference type="Pfam" id="PF04140">
    <property type="entry name" value="ICMT"/>
    <property type="match status" value="1"/>
</dbReference>
<reference evidence="6 7" key="1">
    <citation type="journal article" date="2013" name="Curr. Biol.">
        <title>Shared signatures of parasitism and phylogenomics unite Cryptomycota and microsporidia.</title>
        <authorList>
            <person name="James T.Y."/>
            <person name="Pelin A."/>
            <person name="Bonen L."/>
            <person name="Ahrendt S."/>
            <person name="Sain D."/>
            <person name="Corradi N."/>
            <person name="Stajich J.E."/>
        </authorList>
    </citation>
    <scope>NUCLEOTIDE SEQUENCE [LARGE SCALE GENOMIC DNA]</scope>
    <source>
        <strain evidence="6 7">CSF55</strain>
    </source>
</reference>
<dbReference type="GO" id="GO:0005789">
    <property type="term" value="C:endoplasmic reticulum membrane"/>
    <property type="evidence" value="ECO:0007669"/>
    <property type="project" value="UniProtKB-SubCell"/>
</dbReference>
<dbReference type="STRING" id="988480.A0A075B1V5"/>
<keyword evidence="5" id="KW-0949">S-adenosyl-L-methionine</keyword>
<organism evidence="6 7">
    <name type="scientific">Rozella allomycis (strain CSF55)</name>
    <dbReference type="NCBI Taxonomy" id="988480"/>
    <lineage>
        <taxon>Eukaryota</taxon>
        <taxon>Fungi</taxon>
        <taxon>Fungi incertae sedis</taxon>
        <taxon>Cryptomycota</taxon>
        <taxon>Cryptomycota incertae sedis</taxon>
        <taxon>Rozella</taxon>
    </lineage>
</organism>
<dbReference type="GO" id="GO:0004671">
    <property type="term" value="F:protein C-terminal S-isoprenylcysteine carboxyl O-methyltransferase activity"/>
    <property type="evidence" value="ECO:0007669"/>
    <property type="project" value="UniProtKB-EC"/>
</dbReference>
<dbReference type="Proteomes" id="UP000030755">
    <property type="component" value="Unassembled WGS sequence"/>
</dbReference>
<dbReference type="PANTHER" id="PTHR43847">
    <property type="entry name" value="BLL3993 PROTEIN"/>
    <property type="match status" value="1"/>
</dbReference>
<comment type="caution">
    <text evidence="5">Lacks conserved residue(s) required for the propagation of feature annotation.</text>
</comment>
<feature type="transmembrane region" description="Helical" evidence="5">
    <location>
        <begin position="133"/>
        <end position="151"/>
    </location>
</feature>
<keyword evidence="2 5" id="KW-0812">Transmembrane</keyword>
<keyword evidence="7" id="KW-1185">Reference proteome</keyword>
<dbReference type="PANTHER" id="PTHR43847:SF1">
    <property type="entry name" value="BLL3993 PROTEIN"/>
    <property type="match status" value="1"/>
</dbReference>
<sequence length="181" mass="21695">MSDSKIKDQYMNKKRFNFLFPISYISVIVYLGLYWNVFSSIPDFALKFLFNERRTQNMPMGWIDIACLALGYASLKLRLASYRALGKYFTYEVRTFKDHKLVNDGPYKYLIHPSYTAILMCNLTFFYHHCLNLVPFSLFMSILIIALMGRIRNEEQALCEKFGDEWYKHISQRWRLIPYIW</sequence>
<evidence type="ECO:0000256" key="1">
    <source>
        <dbReference type="ARBA" id="ARBA00004141"/>
    </source>
</evidence>
<evidence type="ECO:0000256" key="2">
    <source>
        <dbReference type="ARBA" id="ARBA00022692"/>
    </source>
</evidence>
<keyword evidence="5" id="KW-0256">Endoplasmic reticulum</keyword>
<comment type="catalytic activity">
    <reaction evidence="5">
        <text>[protein]-C-terminal S-[(2E,6E)-farnesyl]-L-cysteine + S-adenosyl-L-methionine = [protein]-C-terminal S-[(2E,6E)-farnesyl]-L-cysteine methyl ester + S-adenosyl-L-homocysteine</text>
        <dbReference type="Rhea" id="RHEA:21672"/>
        <dbReference type="Rhea" id="RHEA-COMP:12125"/>
        <dbReference type="Rhea" id="RHEA-COMP:12126"/>
        <dbReference type="ChEBI" id="CHEBI:57856"/>
        <dbReference type="ChEBI" id="CHEBI:59789"/>
        <dbReference type="ChEBI" id="CHEBI:90510"/>
        <dbReference type="ChEBI" id="CHEBI:90511"/>
        <dbReference type="EC" id="2.1.1.100"/>
    </reaction>
</comment>
<dbReference type="InterPro" id="IPR007269">
    <property type="entry name" value="ICMT_MeTrfase"/>
</dbReference>
<evidence type="ECO:0000256" key="5">
    <source>
        <dbReference type="RuleBase" id="RU362022"/>
    </source>
</evidence>
<dbReference type="AlphaFoldDB" id="A0A075B1V5"/>
<dbReference type="Gene3D" id="1.20.120.1630">
    <property type="match status" value="1"/>
</dbReference>
<proteinExistence type="inferred from homology"/>
<gene>
    <name evidence="6" type="ORF">O9G_004490</name>
</gene>
<evidence type="ECO:0000256" key="3">
    <source>
        <dbReference type="ARBA" id="ARBA00022989"/>
    </source>
</evidence>
<dbReference type="EMBL" id="KE560917">
    <property type="protein sequence ID" value="EPZ34778.1"/>
    <property type="molecule type" value="Genomic_DNA"/>
</dbReference>
<name>A0A075B1V5_ROZAC</name>
<dbReference type="GO" id="GO:0032259">
    <property type="term" value="P:methylation"/>
    <property type="evidence" value="ECO:0007669"/>
    <property type="project" value="UniProtKB-KW"/>
</dbReference>
<feature type="transmembrane region" description="Helical" evidence="5">
    <location>
        <begin position="16"/>
        <end position="38"/>
    </location>
</feature>
<keyword evidence="4 5" id="KW-0472">Membrane</keyword>
<evidence type="ECO:0000256" key="4">
    <source>
        <dbReference type="ARBA" id="ARBA00023136"/>
    </source>
</evidence>